<proteinExistence type="predicted"/>
<dbReference type="InterPro" id="IPR038626">
    <property type="entry name" value="Rof-like_sf"/>
</dbReference>
<dbReference type="InterPro" id="IPR009778">
    <property type="entry name" value="ROF"/>
</dbReference>
<comment type="caution">
    <text evidence="1">The sequence shown here is derived from an EMBL/GenBank/DDBJ whole genome shotgun (WGS) entry which is preliminary data.</text>
</comment>
<dbReference type="Pfam" id="PF07073">
    <property type="entry name" value="ROF"/>
    <property type="match status" value="1"/>
</dbReference>
<dbReference type="AlphaFoldDB" id="A0A558D9F1"/>
<name>A0A558D9F1_9GAMM</name>
<sequence>MISCNQYDYIEIVCMYRYPINITMKSGTIIKCTPLDTQRNDAREECIKVRVDGVESLVELGHISKLEVCVENPHFQVVSFT</sequence>
<accession>A0A558D9F1</accession>
<dbReference type="Proteomes" id="UP000317355">
    <property type="component" value="Unassembled WGS sequence"/>
</dbReference>
<dbReference type="EMBL" id="VMRY01000013">
    <property type="protein sequence ID" value="TVT57593.1"/>
    <property type="molecule type" value="Genomic_DNA"/>
</dbReference>
<protein>
    <submittedName>
        <fullName evidence="1">Transcriptional regulator</fullName>
    </submittedName>
</protein>
<organism evidence="1 2">
    <name type="scientific">Sedimenticola thiotaurini</name>
    <dbReference type="NCBI Taxonomy" id="1543721"/>
    <lineage>
        <taxon>Bacteria</taxon>
        <taxon>Pseudomonadati</taxon>
        <taxon>Pseudomonadota</taxon>
        <taxon>Gammaproteobacteria</taxon>
        <taxon>Chromatiales</taxon>
        <taxon>Sedimenticolaceae</taxon>
        <taxon>Sedimenticola</taxon>
    </lineage>
</organism>
<dbReference type="InterPro" id="IPR023534">
    <property type="entry name" value="Rof/RNase_P-like"/>
</dbReference>
<evidence type="ECO:0000313" key="2">
    <source>
        <dbReference type="Proteomes" id="UP000317355"/>
    </source>
</evidence>
<gene>
    <name evidence="1" type="ORF">FHK82_05650</name>
</gene>
<dbReference type="SUPFAM" id="SSF101744">
    <property type="entry name" value="Rof/RNase P subunit-like"/>
    <property type="match status" value="1"/>
</dbReference>
<evidence type="ECO:0000313" key="1">
    <source>
        <dbReference type="EMBL" id="TVT57593.1"/>
    </source>
</evidence>
<reference evidence="1 2" key="1">
    <citation type="submission" date="2019-07" db="EMBL/GenBank/DDBJ databases">
        <title>The pathways for chlorine oxyanion respiration interact through the shared metabolite chlorate.</title>
        <authorList>
            <person name="Barnum T.P."/>
            <person name="Cheng Y."/>
            <person name="Hill K.A."/>
            <person name="Lucas L.N."/>
            <person name="Carlson H.K."/>
            <person name="Coates J.D."/>
        </authorList>
    </citation>
    <scope>NUCLEOTIDE SEQUENCE [LARGE SCALE GENOMIC DNA]</scope>
    <source>
        <strain evidence="1">BK-3</strain>
    </source>
</reference>
<dbReference type="Gene3D" id="2.30.30.400">
    <property type="entry name" value="Rof-like"/>
    <property type="match status" value="1"/>
</dbReference>